<evidence type="ECO:0000313" key="2">
    <source>
        <dbReference type="Proteomes" id="UP000263595"/>
    </source>
</evidence>
<evidence type="ECO:0008006" key="3">
    <source>
        <dbReference type="Google" id="ProtNLM"/>
    </source>
</evidence>
<dbReference type="Pfam" id="PF10387">
    <property type="entry name" value="DUF2442"/>
    <property type="match status" value="1"/>
</dbReference>
<dbReference type="Gene3D" id="3.30.2020.10">
    <property type="entry name" value="NE0471-like N-terminal domain"/>
    <property type="match status" value="1"/>
</dbReference>
<dbReference type="EMBL" id="UNOZ01000002">
    <property type="protein sequence ID" value="SYX88200.1"/>
    <property type="molecule type" value="Genomic_DNA"/>
</dbReference>
<dbReference type="Proteomes" id="UP000263595">
    <property type="component" value="Unassembled WGS sequence"/>
</dbReference>
<protein>
    <recommendedName>
        <fullName evidence="3">DUF2442 domain-containing protein</fullName>
    </recommendedName>
</protein>
<reference evidence="2" key="1">
    <citation type="submission" date="2018-08" db="EMBL/GenBank/DDBJ databases">
        <authorList>
            <person name="Blom J."/>
        </authorList>
    </citation>
    <scope>NUCLEOTIDE SEQUENCE [LARGE SCALE GENOMIC DNA]</scope>
    <source>
        <strain evidence="2">CCOS 865</strain>
    </source>
</reference>
<keyword evidence="2" id="KW-1185">Reference proteome</keyword>
<dbReference type="InterPro" id="IPR018841">
    <property type="entry name" value="DUF2442"/>
</dbReference>
<evidence type="ECO:0000313" key="1">
    <source>
        <dbReference type="EMBL" id="SYX88200.1"/>
    </source>
</evidence>
<name>A0A383RM96_9PSED</name>
<dbReference type="InterPro" id="IPR036782">
    <property type="entry name" value="NE0471-like_N"/>
</dbReference>
<dbReference type="AlphaFoldDB" id="A0A383RM96"/>
<gene>
    <name evidence="1" type="ORF">CCOS865_00422</name>
</gene>
<accession>A0A383RM96</accession>
<proteinExistence type="predicted"/>
<dbReference type="SUPFAM" id="SSF143880">
    <property type="entry name" value="NE0471 N-terminal domain-like"/>
    <property type="match status" value="1"/>
</dbReference>
<sequence>MALMKRPRLRSVQPLPGAGLKLTFTNGQRFTLDMSGALEAYPRLAPLVKGNAFEGVTLGDGGWSVEWPELDIQIGADTLLLDALAQSAP</sequence>
<organism evidence="1 2">
    <name type="scientific">Pseudomonas reidholzensis</name>
    <dbReference type="NCBI Taxonomy" id="1785162"/>
    <lineage>
        <taxon>Bacteria</taxon>
        <taxon>Pseudomonadati</taxon>
        <taxon>Pseudomonadota</taxon>
        <taxon>Gammaproteobacteria</taxon>
        <taxon>Pseudomonadales</taxon>
        <taxon>Pseudomonadaceae</taxon>
        <taxon>Pseudomonas</taxon>
    </lineage>
</organism>